<evidence type="ECO:0000259" key="3">
    <source>
        <dbReference type="PROSITE" id="PS51194"/>
    </source>
</evidence>
<dbReference type="InterPro" id="IPR038718">
    <property type="entry name" value="SNF2-like_sf"/>
</dbReference>
<dbReference type="PROSITE" id="PS51192">
    <property type="entry name" value="HELICASE_ATP_BIND_1"/>
    <property type="match status" value="1"/>
</dbReference>
<dbReference type="CDD" id="cd18012">
    <property type="entry name" value="DEXQc_arch_SWI2_SNF2"/>
    <property type="match status" value="1"/>
</dbReference>
<reference evidence="4" key="1">
    <citation type="submission" date="2021-01" db="EMBL/GenBank/DDBJ databases">
        <title>Genomic Encyclopedia of Type Strains, Phase IV (KMG-IV): sequencing the most valuable type-strain genomes for metagenomic binning, comparative biology and taxonomic classification.</title>
        <authorList>
            <person name="Goeker M."/>
        </authorList>
    </citation>
    <scope>NUCLEOTIDE SEQUENCE</scope>
    <source>
        <strain evidence="4">DSM 25523</strain>
    </source>
</reference>
<keyword evidence="4" id="KW-0347">Helicase</keyword>
<keyword evidence="1" id="KW-0378">Hydrolase</keyword>
<dbReference type="Proteomes" id="UP000717624">
    <property type="component" value="Unassembled WGS sequence"/>
</dbReference>
<dbReference type="InterPro" id="IPR027417">
    <property type="entry name" value="P-loop_NTPase"/>
</dbReference>
<dbReference type="InterPro" id="IPR014001">
    <property type="entry name" value="Helicase_ATP-bd"/>
</dbReference>
<dbReference type="SUPFAM" id="SSF52540">
    <property type="entry name" value="P-loop containing nucleoside triphosphate hydrolases"/>
    <property type="match status" value="2"/>
</dbReference>
<dbReference type="PROSITE" id="PS51194">
    <property type="entry name" value="HELICASE_CTER"/>
    <property type="match status" value="1"/>
</dbReference>
<proteinExistence type="predicted"/>
<dbReference type="SMART" id="SM00487">
    <property type="entry name" value="DEXDc"/>
    <property type="match status" value="1"/>
</dbReference>
<dbReference type="InterPro" id="IPR049730">
    <property type="entry name" value="SNF2/RAD54-like_C"/>
</dbReference>
<protein>
    <submittedName>
        <fullName evidence="4">SNF2 family DNA or RNA helicase</fullName>
    </submittedName>
</protein>
<dbReference type="InterPro" id="IPR022138">
    <property type="entry name" value="DUF3670"/>
</dbReference>
<evidence type="ECO:0000313" key="5">
    <source>
        <dbReference type="Proteomes" id="UP000717624"/>
    </source>
</evidence>
<keyword evidence="4" id="KW-0067">ATP-binding</keyword>
<dbReference type="FunFam" id="3.40.50.300:FF:000533">
    <property type="entry name" value="Helicase, Snf2 family"/>
    <property type="match status" value="1"/>
</dbReference>
<dbReference type="InterPro" id="IPR000330">
    <property type="entry name" value="SNF2_N"/>
</dbReference>
<dbReference type="SMART" id="SM00490">
    <property type="entry name" value="HELICc"/>
    <property type="match status" value="1"/>
</dbReference>
<feature type="domain" description="Helicase ATP-binding" evidence="2">
    <location>
        <begin position="476"/>
        <end position="639"/>
    </location>
</feature>
<evidence type="ECO:0000256" key="1">
    <source>
        <dbReference type="ARBA" id="ARBA00022801"/>
    </source>
</evidence>
<dbReference type="Gene3D" id="3.40.50.300">
    <property type="entry name" value="P-loop containing nucleotide triphosphate hydrolases"/>
    <property type="match status" value="1"/>
</dbReference>
<keyword evidence="4" id="KW-0547">Nucleotide-binding</keyword>
<keyword evidence="5" id="KW-1185">Reference proteome</keyword>
<dbReference type="Pfam" id="PF12419">
    <property type="entry name" value="DUF3670"/>
    <property type="match status" value="1"/>
</dbReference>
<dbReference type="GO" id="GO:0004386">
    <property type="term" value="F:helicase activity"/>
    <property type="evidence" value="ECO:0007669"/>
    <property type="project" value="UniProtKB-KW"/>
</dbReference>
<dbReference type="EMBL" id="JAFBEB010000001">
    <property type="protein sequence ID" value="MBM7588840.1"/>
    <property type="molecule type" value="Genomic_DNA"/>
</dbReference>
<evidence type="ECO:0000313" key="4">
    <source>
        <dbReference type="EMBL" id="MBM7588840.1"/>
    </source>
</evidence>
<feature type="domain" description="Helicase C-terminal" evidence="3">
    <location>
        <begin position="764"/>
        <end position="928"/>
    </location>
</feature>
<dbReference type="Pfam" id="PF00176">
    <property type="entry name" value="SNF2-rel_dom"/>
    <property type="match status" value="1"/>
</dbReference>
<organism evidence="4 5">
    <name type="scientific">Brevibacillus fulvus</name>
    <dbReference type="NCBI Taxonomy" id="1125967"/>
    <lineage>
        <taxon>Bacteria</taxon>
        <taxon>Bacillati</taxon>
        <taxon>Bacillota</taxon>
        <taxon>Bacilli</taxon>
        <taxon>Bacillales</taxon>
        <taxon>Paenibacillaceae</taxon>
        <taxon>Brevibacillus</taxon>
    </lineage>
</organism>
<dbReference type="AlphaFoldDB" id="A0A939BND0"/>
<dbReference type="InterPro" id="IPR001650">
    <property type="entry name" value="Helicase_C-like"/>
</dbReference>
<dbReference type="GO" id="GO:0016787">
    <property type="term" value="F:hydrolase activity"/>
    <property type="evidence" value="ECO:0007669"/>
    <property type="project" value="UniProtKB-KW"/>
</dbReference>
<dbReference type="RefSeq" id="WP_204516561.1">
    <property type="nucleotide sequence ID" value="NZ_BAABIN010000009.1"/>
</dbReference>
<dbReference type="CDD" id="cd18793">
    <property type="entry name" value="SF2_C_SNF"/>
    <property type="match status" value="1"/>
</dbReference>
<gene>
    <name evidence="4" type="ORF">JOD01_000426</name>
</gene>
<evidence type="ECO:0000259" key="2">
    <source>
        <dbReference type="PROSITE" id="PS51192"/>
    </source>
</evidence>
<name>A0A939BND0_9BACL</name>
<dbReference type="PANTHER" id="PTHR10799">
    <property type="entry name" value="SNF2/RAD54 HELICASE FAMILY"/>
    <property type="match status" value="1"/>
</dbReference>
<dbReference type="GO" id="GO:0005524">
    <property type="term" value="F:ATP binding"/>
    <property type="evidence" value="ECO:0007669"/>
    <property type="project" value="InterPro"/>
</dbReference>
<comment type="caution">
    <text evidence="4">The sequence shown here is derived from an EMBL/GenBank/DDBJ whole genome shotgun (WGS) entry which is preliminary data.</text>
</comment>
<accession>A0A939BND0</accession>
<sequence length="944" mass="108349">MSVNSTVYLSGEQLPDDFLLIRGLSHLQQPIAGEALSGLLFAWDDPSFYGTFIEKTEDGGIKLSPAEAYRLFAQTPYLQHITLVYDDVLREVAEIALQIANALQTGMFIPDLAAWKQRQIGWKLLSVDETIQPRTNRWLTLLINEAIAEQRELDLAWTVVQNQFPALYASGEQISPLLQETDWLQSIGLLPDPTPFRTCLQLMEPTAGEQDWSLNIILQDRELPERIYPLRIANSLQPVEQLPAGWIEHWERVTHDLQLCGEIIPWLYEEASPLHVRHQLTTDQAWSFLNEASLQLVQAGIHVFLPAWWEQVQRAKPRLKAKVRTSVGAARQSFFGLSQVMNFEWKVAIGSLELSEQEFEEILAQNQRLLQIRGQWIQLTPALLSQLRETWKLAKTKKTLTFREIMQQYLLGQETGEELPDEFDEQQVPFTVELDRQLLSLIHQLQAIEKIPLIEQPAGFQGTLRKYQLEGTSWLLFMGQFGLGACLADDMGLGKTVQFICYLLHRKERGLIEAPSLLICPTSVIGNWQKELERFAPSLNIVLHYGPGRTKGQSFAENVRDADLVITSYALSHLDQEELSSVQWSTICLDEAQHIKNAYTKQATAIRGLTAHHRIAMTGTPIENRLTELWSIFEFLNPGYLGGLRDFSLRYVQPIERNQDQALLEQIHRLIHPFLLRRVKNDPAIQLDLPDKLESKEYVPLTAEQGALYESAIQDMFARLEQLTPMERRGIILTTLTRLKQICDHPSLILQAAPGPQSKQRSHKVERLLEMLEDIRKNKERCLIFTQYLQMGHLLQQLLTEEGYGPVLFLHGGTPKAKRDEMISQFQNSDENDPYRPQVFILSLRAGGVGLNLTEANHVFHIDRWWNPAVENQATDRAYRIGQKRNVHVYKFVTLGTIEERIDELMERKLSLSDKIVGSGEQWITELSTSELHDLFRLRKEWID</sequence>
<dbReference type="Gene3D" id="3.40.50.10810">
    <property type="entry name" value="Tandem AAA-ATPase domain"/>
    <property type="match status" value="1"/>
</dbReference>
<dbReference type="Pfam" id="PF00271">
    <property type="entry name" value="Helicase_C"/>
    <property type="match status" value="1"/>
</dbReference>